<dbReference type="Pfam" id="PF00656">
    <property type="entry name" value="Peptidase_C14"/>
    <property type="match status" value="1"/>
</dbReference>
<accession>A0A317W5H6</accession>
<dbReference type="STRING" id="1450535.A0A317W5H6"/>
<gene>
    <name evidence="2" type="ORF">BO94DRAFT_587606</name>
</gene>
<dbReference type="RefSeq" id="XP_025465463.1">
    <property type="nucleotide sequence ID" value="XM_025615841.1"/>
</dbReference>
<organism evidence="2 3">
    <name type="scientific">Aspergillus sclerotioniger CBS 115572</name>
    <dbReference type="NCBI Taxonomy" id="1450535"/>
    <lineage>
        <taxon>Eukaryota</taxon>
        <taxon>Fungi</taxon>
        <taxon>Dikarya</taxon>
        <taxon>Ascomycota</taxon>
        <taxon>Pezizomycotina</taxon>
        <taxon>Eurotiomycetes</taxon>
        <taxon>Eurotiomycetidae</taxon>
        <taxon>Eurotiales</taxon>
        <taxon>Aspergillaceae</taxon>
        <taxon>Aspergillus</taxon>
        <taxon>Aspergillus subgen. Circumdati</taxon>
    </lineage>
</organism>
<reference evidence="2 3" key="1">
    <citation type="submission" date="2016-12" db="EMBL/GenBank/DDBJ databases">
        <title>The genomes of Aspergillus section Nigri reveals drivers in fungal speciation.</title>
        <authorList>
            <consortium name="DOE Joint Genome Institute"/>
            <person name="Vesth T.C."/>
            <person name="Nybo J."/>
            <person name="Theobald S."/>
            <person name="Brandl J."/>
            <person name="Frisvad J.C."/>
            <person name="Nielsen K.F."/>
            <person name="Lyhne E.K."/>
            <person name="Kogle M.E."/>
            <person name="Kuo A."/>
            <person name="Riley R."/>
            <person name="Clum A."/>
            <person name="Nolan M."/>
            <person name="Lipzen A."/>
            <person name="Salamov A."/>
            <person name="Henrissat B."/>
            <person name="Wiebenga A."/>
            <person name="De Vries R.P."/>
            <person name="Grigoriev I.V."/>
            <person name="Mortensen U.H."/>
            <person name="Andersen M.R."/>
            <person name="Baker S.E."/>
        </authorList>
    </citation>
    <scope>NUCLEOTIDE SEQUENCE [LARGE SCALE GENOMIC DNA]</scope>
    <source>
        <strain evidence="2 3">CBS 115572</strain>
    </source>
</reference>
<dbReference type="EMBL" id="MSFK01000021">
    <property type="protein sequence ID" value="PWY80861.1"/>
    <property type="molecule type" value="Genomic_DNA"/>
</dbReference>
<protein>
    <recommendedName>
        <fullName evidence="1">Peptidase C14 caspase domain-containing protein</fullName>
    </recommendedName>
</protein>
<dbReference type="Gene3D" id="3.40.50.1460">
    <property type="match status" value="1"/>
</dbReference>
<dbReference type="InterPro" id="IPR011600">
    <property type="entry name" value="Pept_C14_caspase"/>
</dbReference>
<dbReference type="AlphaFoldDB" id="A0A317W5H6"/>
<evidence type="ECO:0000313" key="2">
    <source>
        <dbReference type="EMBL" id="PWY80861.1"/>
    </source>
</evidence>
<dbReference type="GO" id="GO:0004197">
    <property type="term" value="F:cysteine-type endopeptidase activity"/>
    <property type="evidence" value="ECO:0007669"/>
    <property type="project" value="InterPro"/>
</dbReference>
<dbReference type="GO" id="GO:0006508">
    <property type="term" value="P:proteolysis"/>
    <property type="evidence" value="ECO:0007669"/>
    <property type="project" value="InterPro"/>
</dbReference>
<name>A0A317W5H6_9EURO</name>
<dbReference type="GeneID" id="37117984"/>
<feature type="domain" description="Peptidase C14 caspase" evidence="1">
    <location>
        <begin position="16"/>
        <end position="154"/>
    </location>
</feature>
<evidence type="ECO:0000259" key="1">
    <source>
        <dbReference type="Pfam" id="PF00656"/>
    </source>
</evidence>
<dbReference type="OrthoDB" id="4760831at2759"/>
<proteinExistence type="predicted"/>
<dbReference type="Proteomes" id="UP000246702">
    <property type="component" value="Unassembled WGS sequence"/>
</dbReference>
<comment type="caution">
    <text evidence="2">The sequence shown here is derived from an EMBL/GenBank/DDBJ whole genome shotgun (WGS) entry which is preliminary data.</text>
</comment>
<evidence type="ECO:0000313" key="3">
    <source>
        <dbReference type="Proteomes" id="UP000246702"/>
    </source>
</evidence>
<sequence>MAPLTVEDFRHTLAAATTPTSEDALNFQRMLQELNVAPASEHIILHLDSSPGRTFQQALLDFIENSVAKSDSEHNLIILHYAGHGMMKGGSLTWAETSWAKKLLNADTCLLNYINDAVISDSDRLDVLLILDCCYGHGATRAPTLPRRVVEVIAATSTRTPLTGLAPNNTLTAKIAAEITRRRRSGHRHVEFTDVFQSLKSRGDTIRPTHSLLVGVASVLLPLNGPGNIDPASIPPTTQHCLAAWVRNLPRSTGLTIERVYRTQSMCLIMRSALSVYAKLHGLEGYALIAENSSPPLNLNGLLQPSPCSTAPKKENFGFGGGK</sequence>
<keyword evidence="3" id="KW-1185">Reference proteome</keyword>